<feature type="region of interest" description="Disordered" evidence="18">
    <location>
        <begin position="25"/>
        <end position="114"/>
    </location>
</feature>
<keyword evidence="12" id="KW-1015">Disulfide bond</keyword>
<dbReference type="FunFam" id="1.10.390.10:FF:000013">
    <property type="entry name" value="Aminopeptidase N"/>
    <property type="match status" value="1"/>
</dbReference>
<dbReference type="FunFam" id="1.25.50.20:FF:000001">
    <property type="entry name" value="Aminopeptidase"/>
    <property type="match status" value="1"/>
</dbReference>
<dbReference type="Gene3D" id="2.60.40.1910">
    <property type="match status" value="1"/>
</dbReference>
<dbReference type="VEuPathDB" id="VectorBase:MDOMA2_007895"/>
<feature type="domain" description="Aminopeptidase N-like N-terminal" evidence="22">
    <location>
        <begin position="277"/>
        <end position="474"/>
    </location>
</feature>
<evidence type="ECO:0000256" key="18">
    <source>
        <dbReference type="SAM" id="MobiDB-lite"/>
    </source>
</evidence>
<feature type="binding site" evidence="16">
    <location>
        <position position="610"/>
    </location>
    <ligand>
        <name>Zn(2+)</name>
        <dbReference type="ChEBI" id="CHEBI:29105"/>
        <note>catalytic</note>
    </ligand>
</feature>
<dbReference type="InterPro" id="IPR045357">
    <property type="entry name" value="Aminopeptidase_N-like_N"/>
</dbReference>
<dbReference type="GO" id="GO:0098552">
    <property type="term" value="C:side of membrane"/>
    <property type="evidence" value="ECO:0007669"/>
    <property type="project" value="UniProtKB-KW"/>
</dbReference>
<dbReference type="VEuPathDB" id="VectorBase:MDOA008315"/>
<dbReference type="GO" id="GO:0042277">
    <property type="term" value="F:peptide binding"/>
    <property type="evidence" value="ECO:0007669"/>
    <property type="project" value="TreeGrafter"/>
</dbReference>
<sequence>MEGGYVNEEDSDAIIGVESPARIPINCNPSSSSAAAMHHNHHHHDLDHHHDHHHHHHHHQQQHDTRHPSPLLPASDTSSPIKLSLSPDDDDDLDLTLPYASTTKPLDSKNTKRPTWLTTSEGARQLFRNIDWRDLRKFKQRFYFEYYPKEEFMGGQLKTKNGQKYVFNGRPSGIFVSKMCAVCSFIIALLILIFSVAITYFITANTMTTGCTNGHGPVAADNHLATASMLGMPLPKSKYNNDEVAPVGDIPPDNDIFGEAKDKFPDRQLQLYDGWLPLHYNLIIEPNNQTSTSNGSVAIRVQRDARLKSFEPIVLDINNVTVTNVRVTRDTYAANLMQAEDVEFEGSYNGDYSAYVITLAKSLADDRDLRLIVSMDFVSQITDTLQGVYKTSYLDVNTGRKEWMISTQFSPIDARRAFPCFDRPDMKANFTISIVRPTRTAMALSNMPVDNSTICRPGFTRDDFMTTPKMPTYLLAFIVSNLVKSHYSDHDANLVPRVEIWTRPESRDMTPYAYSLVRKFLPFYEGYFGIKNRLQKIDMVTVPDFGFGAMENWGLITFRDSSLLVPADLEKASSSEHMEYVAQIVAHELAHQWFGNLVTPKWWDDLWLKEGFACYMSYIALNSVHPEFEIMDTFTVFEFKESMQHDSDNSSHPISFNVKSTNDIRRIFDPITYSKGTILLRMLNSIVGNEAFRDATQDLLNSFAYGNADRDDLWEFMTKHGHLKKTLPEHMDIKTIMDTWISKPGYPVINVERHNADLIITQERYILPSRDMADDSKWIVPITFETNEVRTGHTIPTHWLMDNGHELVIKDVFTSDNNTNDIVYLNLNRQGYYRVNYDLVSWLALKKEFANLPRVTRAQLLDDAFHLAQAEYLTYDIPLTFLMEIFTSIDDELLWSSAQQGLNYLIHMMSREPGYETFRAFMKFMVRPAFDQYGLQEPDNESHIQLQHRALVAKLACKFKYDRCYNIAHTKYREWMQNPNFNRITPNMKSIIYCTAMEEGSFQEWHFAYKQYNRTTSASEKEQILSSLGCTTKPWLLSKYLNMTLNSTLIMKQDGARAFRAVAENPIGFEIAFDFLQTNIKEIAEYFGDGFSTLTSMVKSITTYMSKEYHKEQLERFREKAKGLGLQAVVTAIDLAMEQVNNNIYWRNRSYYSLKSFIDIIVEDFEIPIF</sequence>
<dbReference type="GO" id="GO:0008270">
    <property type="term" value="F:zinc ion binding"/>
    <property type="evidence" value="ECO:0007669"/>
    <property type="project" value="InterPro"/>
</dbReference>
<gene>
    <name evidence="23" type="primary">101896206</name>
</gene>
<accession>A0A1I8MTK3</accession>
<keyword evidence="9 16" id="KW-0862">Zinc</keyword>
<evidence type="ECO:0000259" key="21">
    <source>
        <dbReference type="Pfam" id="PF11838"/>
    </source>
</evidence>
<keyword evidence="14" id="KW-0449">Lipoprotein</keyword>
<feature type="site" description="Transition state stabilizer" evidence="17">
    <location>
        <position position="673"/>
    </location>
</feature>
<dbReference type="GO" id="GO:0070006">
    <property type="term" value="F:metalloaminopeptidase activity"/>
    <property type="evidence" value="ECO:0007669"/>
    <property type="project" value="TreeGrafter"/>
</dbReference>
<evidence type="ECO:0000256" key="17">
    <source>
        <dbReference type="PIRSR" id="PIRSR634016-4"/>
    </source>
</evidence>
<dbReference type="Pfam" id="PF17900">
    <property type="entry name" value="Peptidase_M1_N"/>
    <property type="match status" value="1"/>
</dbReference>
<evidence type="ECO:0008006" key="24">
    <source>
        <dbReference type="Google" id="ProtNLM"/>
    </source>
</evidence>
<dbReference type="STRING" id="7370.A0A1I8MTK3"/>
<keyword evidence="19" id="KW-1133">Transmembrane helix</keyword>
<evidence type="ECO:0000256" key="11">
    <source>
        <dbReference type="ARBA" id="ARBA00023136"/>
    </source>
</evidence>
<evidence type="ECO:0000256" key="13">
    <source>
        <dbReference type="ARBA" id="ARBA00023180"/>
    </source>
</evidence>
<evidence type="ECO:0000313" key="23">
    <source>
        <dbReference type="EnsemblMetazoa" id="MDOA008315-PC"/>
    </source>
</evidence>
<evidence type="ECO:0000259" key="22">
    <source>
        <dbReference type="Pfam" id="PF17900"/>
    </source>
</evidence>
<feature type="binding site" evidence="16">
    <location>
        <position position="591"/>
    </location>
    <ligand>
        <name>Zn(2+)</name>
        <dbReference type="ChEBI" id="CHEBI:29105"/>
        <note>catalytic</note>
    </ligand>
</feature>
<keyword evidence="8" id="KW-0378">Hydrolase</keyword>
<dbReference type="Gene3D" id="1.10.390.10">
    <property type="entry name" value="Neutral Protease Domain 2"/>
    <property type="match status" value="1"/>
</dbReference>
<keyword evidence="3" id="KW-0031">Aminopeptidase</keyword>
<name>A0A1I8MTK3_MUSDO</name>
<dbReference type="InterPro" id="IPR034016">
    <property type="entry name" value="M1_APN-typ"/>
</dbReference>
<evidence type="ECO:0000259" key="20">
    <source>
        <dbReference type="Pfam" id="PF01433"/>
    </source>
</evidence>
<dbReference type="GO" id="GO:0005615">
    <property type="term" value="C:extracellular space"/>
    <property type="evidence" value="ECO:0007669"/>
    <property type="project" value="TreeGrafter"/>
</dbReference>
<reference evidence="23" key="1">
    <citation type="submission" date="2020-05" db="UniProtKB">
        <authorList>
            <consortium name="EnsemblMetazoa"/>
        </authorList>
    </citation>
    <scope>IDENTIFICATION</scope>
    <source>
        <strain evidence="23">Aabys</strain>
    </source>
</reference>
<evidence type="ECO:0000256" key="3">
    <source>
        <dbReference type="ARBA" id="ARBA00022438"/>
    </source>
</evidence>
<evidence type="ECO:0000256" key="5">
    <source>
        <dbReference type="ARBA" id="ARBA00022622"/>
    </source>
</evidence>
<dbReference type="Gene3D" id="1.25.50.20">
    <property type="match status" value="1"/>
</dbReference>
<dbReference type="CDD" id="cd09601">
    <property type="entry name" value="M1_APN-Q_like"/>
    <property type="match status" value="1"/>
</dbReference>
<protein>
    <recommendedName>
        <fullName evidence="24">Peptidase family M1</fullName>
    </recommendedName>
</protein>
<evidence type="ECO:0000256" key="12">
    <source>
        <dbReference type="ARBA" id="ARBA00023157"/>
    </source>
</evidence>
<dbReference type="SUPFAM" id="SSF55486">
    <property type="entry name" value="Metalloproteases ('zincins'), catalytic domain"/>
    <property type="match status" value="1"/>
</dbReference>
<evidence type="ECO:0000256" key="7">
    <source>
        <dbReference type="ARBA" id="ARBA00022723"/>
    </source>
</evidence>
<dbReference type="GO" id="GO:0005737">
    <property type="term" value="C:cytoplasm"/>
    <property type="evidence" value="ECO:0007669"/>
    <property type="project" value="TreeGrafter"/>
</dbReference>
<evidence type="ECO:0000256" key="16">
    <source>
        <dbReference type="PIRSR" id="PIRSR634016-3"/>
    </source>
</evidence>
<comment type="subcellular location">
    <subcellularLocation>
        <location evidence="1">Cell membrane</location>
        <topology evidence="1">Lipid-anchor</topology>
        <topology evidence="1">GPI-anchor</topology>
    </subcellularLocation>
</comment>
<keyword evidence="19" id="KW-0812">Transmembrane</keyword>
<keyword evidence="11 19" id="KW-0472">Membrane</keyword>
<dbReference type="EnsemblMetazoa" id="MDOA008315-RC">
    <property type="protein sequence ID" value="MDOA008315-PC"/>
    <property type="gene ID" value="MDOA008315"/>
</dbReference>
<dbReference type="PANTHER" id="PTHR11533:SF294">
    <property type="entry name" value="THYROTROPIN-RELEASING HORMONE-DEGRADING ECTOENZYME"/>
    <property type="match status" value="1"/>
</dbReference>
<dbReference type="GO" id="GO:0005886">
    <property type="term" value="C:plasma membrane"/>
    <property type="evidence" value="ECO:0007669"/>
    <property type="project" value="UniProtKB-SubCell"/>
</dbReference>
<dbReference type="InterPro" id="IPR024571">
    <property type="entry name" value="ERAP1-like_C_dom"/>
</dbReference>
<dbReference type="Gene3D" id="2.60.40.1730">
    <property type="entry name" value="tricorn interacting facor f3 domain"/>
    <property type="match status" value="1"/>
</dbReference>
<evidence type="ECO:0000256" key="8">
    <source>
        <dbReference type="ARBA" id="ARBA00022801"/>
    </source>
</evidence>
<comment type="similarity">
    <text evidence="2">Belongs to the peptidase M1 family.</text>
</comment>
<comment type="cofactor">
    <cofactor evidence="16">
        <name>Zn(2+)</name>
        <dbReference type="ChEBI" id="CHEBI:29105"/>
    </cofactor>
    <text evidence="16">Binds 1 zinc ion per subunit.</text>
</comment>
<keyword evidence="13" id="KW-0325">Glycoprotein</keyword>
<evidence type="ECO:0000256" key="10">
    <source>
        <dbReference type="ARBA" id="ARBA00023049"/>
    </source>
</evidence>
<feature type="compositionally biased region" description="Basic residues" evidence="18">
    <location>
        <begin position="50"/>
        <end position="60"/>
    </location>
</feature>
<dbReference type="AlphaFoldDB" id="A0A1I8MTK3"/>
<dbReference type="PANTHER" id="PTHR11533">
    <property type="entry name" value="PROTEASE M1 ZINC METALLOPROTEASE"/>
    <property type="match status" value="1"/>
</dbReference>
<evidence type="ECO:0000256" key="15">
    <source>
        <dbReference type="PIRSR" id="PIRSR634016-1"/>
    </source>
</evidence>
<dbReference type="InterPro" id="IPR027268">
    <property type="entry name" value="Peptidase_M4/M1_CTD_sf"/>
</dbReference>
<evidence type="ECO:0000256" key="4">
    <source>
        <dbReference type="ARBA" id="ARBA00022475"/>
    </source>
</evidence>
<evidence type="ECO:0000256" key="2">
    <source>
        <dbReference type="ARBA" id="ARBA00010136"/>
    </source>
</evidence>
<proteinExistence type="inferred from homology"/>
<keyword evidence="6" id="KW-0645">Protease</keyword>
<keyword evidence="10" id="KW-0482">Metalloprotease</keyword>
<feature type="domain" description="Peptidase M1 membrane alanine aminopeptidase" evidence="20">
    <location>
        <begin position="512"/>
        <end position="740"/>
    </location>
</feature>
<evidence type="ECO:0000256" key="19">
    <source>
        <dbReference type="SAM" id="Phobius"/>
    </source>
</evidence>
<keyword evidence="5" id="KW-0336">GPI-anchor</keyword>
<evidence type="ECO:0000256" key="1">
    <source>
        <dbReference type="ARBA" id="ARBA00004609"/>
    </source>
</evidence>
<dbReference type="InterPro" id="IPR014782">
    <property type="entry name" value="Peptidase_M1_dom"/>
</dbReference>
<dbReference type="InterPro" id="IPR001930">
    <property type="entry name" value="Peptidase_M1"/>
</dbReference>
<organism evidence="23">
    <name type="scientific">Musca domestica</name>
    <name type="common">House fly</name>
    <dbReference type="NCBI Taxonomy" id="7370"/>
    <lineage>
        <taxon>Eukaryota</taxon>
        <taxon>Metazoa</taxon>
        <taxon>Ecdysozoa</taxon>
        <taxon>Arthropoda</taxon>
        <taxon>Hexapoda</taxon>
        <taxon>Insecta</taxon>
        <taxon>Pterygota</taxon>
        <taxon>Neoptera</taxon>
        <taxon>Endopterygota</taxon>
        <taxon>Diptera</taxon>
        <taxon>Brachycera</taxon>
        <taxon>Muscomorpha</taxon>
        <taxon>Muscoidea</taxon>
        <taxon>Muscidae</taxon>
        <taxon>Musca</taxon>
    </lineage>
</organism>
<keyword evidence="4" id="KW-1003">Cell membrane</keyword>
<dbReference type="Pfam" id="PF11838">
    <property type="entry name" value="ERAP1_C"/>
    <property type="match status" value="1"/>
</dbReference>
<feature type="domain" description="ERAP1-like C-terminal" evidence="21">
    <location>
        <begin position="823"/>
        <end position="1133"/>
    </location>
</feature>
<feature type="active site" description="Proton acceptor" evidence="15">
    <location>
        <position position="588"/>
    </location>
</feature>
<dbReference type="GO" id="GO:0006508">
    <property type="term" value="P:proteolysis"/>
    <property type="evidence" value="ECO:0007669"/>
    <property type="project" value="UniProtKB-KW"/>
</dbReference>
<keyword evidence="7 16" id="KW-0479">Metal-binding</keyword>
<evidence type="ECO:0000256" key="9">
    <source>
        <dbReference type="ARBA" id="ARBA00022833"/>
    </source>
</evidence>
<dbReference type="PRINTS" id="PR00756">
    <property type="entry name" value="ALADIPTASE"/>
</dbReference>
<feature type="transmembrane region" description="Helical" evidence="19">
    <location>
        <begin position="179"/>
        <end position="202"/>
    </location>
</feature>
<dbReference type="OrthoDB" id="510539at2759"/>
<dbReference type="InterPro" id="IPR042097">
    <property type="entry name" value="Aminopeptidase_N-like_N_sf"/>
</dbReference>
<evidence type="ECO:0000256" key="14">
    <source>
        <dbReference type="ARBA" id="ARBA00023288"/>
    </source>
</evidence>
<evidence type="ECO:0000256" key="6">
    <source>
        <dbReference type="ARBA" id="ARBA00022670"/>
    </source>
</evidence>
<dbReference type="SUPFAM" id="SSF63737">
    <property type="entry name" value="Leukotriene A4 hydrolase N-terminal domain"/>
    <property type="match status" value="1"/>
</dbReference>
<dbReference type="InterPro" id="IPR050344">
    <property type="entry name" value="Peptidase_M1_aminopeptidases"/>
</dbReference>
<dbReference type="GO" id="GO:0043171">
    <property type="term" value="P:peptide catabolic process"/>
    <property type="evidence" value="ECO:0007669"/>
    <property type="project" value="TreeGrafter"/>
</dbReference>
<dbReference type="Pfam" id="PF01433">
    <property type="entry name" value="Peptidase_M1"/>
    <property type="match status" value="1"/>
</dbReference>
<feature type="binding site" evidence="16">
    <location>
        <position position="587"/>
    </location>
    <ligand>
        <name>Zn(2+)</name>
        <dbReference type="ChEBI" id="CHEBI:29105"/>
        <note>catalytic</note>
    </ligand>
</feature>